<feature type="compositionally biased region" description="Low complexity" evidence="1">
    <location>
        <begin position="58"/>
        <end position="67"/>
    </location>
</feature>
<dbReference type="EMBL" id="JAEACU010000009">
    <property type="protein sequence ID" value="KAH7518692.1"/>
    <property type="molecule type" value="Genomic_DNA"/>
</dbReference>
<feature type="compositionally biased region" description="Polar residues" evidence="1">
    <location>
        <begin position="101"/>
        <end position="112"/>
    </location>
</feature>
<evidence type="ECO:0008006" key="4">
    <source>
        <dbReference type="Google" id="ProtNLM"/>
    </source>
</evidence>
<gene>
    <name evidence="2" type="ORF">FEM48_Zijuj09G0197900</name>
</gene>
<evidence type="ECO:0000256" key="1">
    <source>
        <dbReference type="SAM" id="MobiDB-lite"/>
    </source>
</evidence>
<organism evidence="2 3">
    <name type="scientific">Ziziphus jujuba var. spinosa</name>
    <dbReference type="NCBI Taxonomy" id="714518"/>
    <lineage>
        <taxon>Eukaryota</taxon>
        <taxon>Viridiplantae</taxon>
        <taxon>Streptophyta</taxon>
        <taxon>Embryophyta</taxon>
        <taxon>Tracheophyta</taxon>
        <taxon>Spermatophyta</taxon>
        <taxon>Magnoliopsida</taxon>
        <taxon>eudicotyledons</taxon>
        <taxon>Gunneridae</taxon>
        <taxon>Pentapetalae</taxon>
        <taxon>rosids</taxon>
        <taxon>fabids</taxon>
        <taxon>Rosales</taxon>
        <taxon>Rhamnaceae</taxon>
        <taxon>Paliureae</taxon>
        <taxon>Ziziphus</taxon>
    </lineage>
</organism>
<name>A0A978UUZ2_ZIZJJ</name>
<dbReference type="InterPro" id="IPR044659">
    <property type="entry name" value="PELPK1_2"/>
</dbReference>
<dbReference type="AlphaFoldDB" id="A0A978UUZ2"/>
<comment type="caution">
    <text evidence="2">The sequence shown here is derived from an EMBL/GenBank/DDBJ whole genome shotgun (WGS) entry which is preliminary data.</text>
</comment>
<proteinExistence type="predicted"/>
<evidence type="ECO:0000313" key="2">
    <source>
        <dbReference type="EMBL" id="KAH7518692.1"/>
    </source>
</evidence>
<sequence length="112" mass="12358">MAMDHKLSTTSLIPLLLTTFMLMISFFNSISPTEARHLLQTTPKLPDLPTLPEPELPTLPDVELQPLPEIPKPELPNLPELPELPELPHLPELTHVPKLPTLSSSAHSTANP</sequence>
<dbReference type="PANTHER" id="PTHR33088:SF28">
    <property type="entry name" value="PROTEIN PELPK1-RELATED"/>
    <property type="match status" value="1"/>
</dbReference>
<protein>
    <recommendedName>
        <fullName evidence="4">Protein PELPK1-like</fullName>
    </recommendedName>
</protein>
<evidence type="ECO:0000313" key="3">
    <source>
        <dbReference type="Proteomes" id="UP000813462"/>
    </source>
</evidence>
<dbReference type="PANTHER" id="PTHR33088">
    <property type="entry name" value="MUCIN-2"/>
    <property type="match status" value="1"/>
</dbReference>
<reference evidence="2" key="1">
    <citation type="journal article" date="2021" name="Front. Plant Sci.">
        <title>Chromosome-Scale Genome Assembly for Chinese Sour Jujube and Insights Into Its Genome Evolution and Domestication Signature.</title>
        <authorList>
            <person name="Shen L.-Y."/>
            <person name="Luo H."/>
            <person name="Wang X.-L."/>
            <person name="Wang X.-M."/>
            <person name="Qiu X.-J."/>
            <person name="Liu H."/>
            <person name="Zhou S.-S."/>
            <person name="Jia K.-H."/>
            <person name="Nie S."/>
            <person name="Bao Y.-T."/>
            <person name="Zhang R.-G."/>
            <person name="Yun Q.-Z."/>
            <person name="Chai Y.-H."/>
            <person name="Lu J.-Y."/>
            <person name="Li Y."/>
            <person name="Zhao S.-W."/>
            <person name="Mao J.-F."/>
            <person name="Jia S.-G."/>
            <person name="Mao Y.-M."/>
        </authorList>
    </citation>
    <scope>NUCLEOTIDE SEQUENCE</scope>
    <source>
        <strain evidence="2">AT0</strain>
        <tissue evidence="2">Leaf</tissue>
    </source>
</reference>
<feature type="region of interest" description="Disordered" evidence="1">
    <location>
        <begin position="41"/>
        <end position="112"/>
    </location>
</feature>
<dbReference type="Proteomes" id="UP000813462">
    <property type="component" value="Unassembled WGS sequence"/>
</dbReference>
<accession>A0A978UUZ2</accession>